<gene>
    <name evidence="3" type="ORF">MB09_02925</name>
</gene>
<proteinExistence type="predicted"/>
<evidence type="ECO:0000313" key="3">
    <source>
        <dbReference type="EMBL" id="KJJ39220.1"/>
    </source>
</evidence>
<dbReference type="EMBL" id="JSVU01000002">
    <property type="protein sequence ID" value="KJJ39220.1"/>
    <property type="molecule type" value="Genomic_DNA"/>
</dbReference>
<keyword evidence="2" id="KW-0472">Membrane</keyword>
<dbReference type="Proteomes" id="UP000033497">
    <property type="component" value="Unassembled WGS sequence"/>
</dbReference>
<dbReference type="RefSeq" id="WP_045079394.1">
    <property type="nucleotide sequence ID" value="NZ_JSVU01000002.1"/>
</dbReference>
<keyword evidence="1" id="KW-0175">Coiled coil</keyword>
<evidence type="ECO:0000256" key="1">
    <source>
        <dbReference type="SAM" id="Coils"/>
    </source>
</evidence>
<accession>A0ABR5DKC1</accession>
<sequence>MRNKIFMYLFLFAVLFIIYQYMNEKSIFESQESQIEKLEARVQKYSDSIEGMNGRIMDLNYFTLMGNDNAMTYFENRGYEAAEVEAMVSDQIYDFNLQKGNNPLVPFEGMEGDMKINKLKFLNHKWILADFTDNTYWGEMILEYYFNERNELELTPIASFLYPN</sequence>
<evidence type="ECO:0008006" key="5">
    <source>
        <dbReference type="Google" id="ProtNLM"/>
    </source>
</evidence>
<evidence type="ECO:0000256" key="2">
    <source>
        <dbReference type="SAM" id="Phobius"/>
    </source>
</evidence>
<keyword evidence="2" id="KW-1133">Transmembrane helix</keyword>
<organism evidence="3 4">
    <name type="scientific">Aequorivita vladivostokensis</name>
    <dbReference type="NCBI Taxonomy" id="171194"/>
    <lineage>
        <taxon>Bacteria</taxon>
        <taxon>Pseudomonadati</taxon>
        <taxon>Bacteroidota</taxon>
        <taxon>Flavobacteriia</taxon>
        <taxon>Flavobacteriales</taxon>
        <taxon>Flavobacteriaceae</taxon>
        <taxon>Aequorivita</taxon>
    </lineage>
</organism>
<reference evidence="3 4" key="1">
    <citation type="submission" date="2014-10" db="EMBL/GenBank/DDBJ databases">
        <title>Genome sequencing of Vitellibacter vladivostokensis KMM 3516.</title>
        <authorList>
            <person name="Thevarajoo S."/>
            <person name="Selvaratnam C."/>
            <person name="Goh K.M."/>
            <person name="Chong C.S."/>
        </authorList>
    </citation>
    <scope>NUCLEOTIDE SEQUENCE [LARGE SCALE GENOMIC DNA]</scope>
    <source>
        <strain evidence="3 4">KMM 3516</strain>
    </source>
</reference>
<protein>
    <recommendedName>
        <fullName evidence="5">Hydrolase</fullName>
    </recommendedName>
</protein>
<name>A0ABR5DKC1_9FLAO</name>
<comment type="caution">
    <text evidence="3">The sequence shown here is derived from an EMBL/GenBank/DDBJ whole genome shotgun (WGS) entry which is preliminary data.</text>
</comment>
<keyword evidence="2" id="KW-0812">Transmembrane</keyword>
<feature type="coiled-coil region" evidence="1">
    <location>
        <begin position="21"/>
        <end position="55"/>
    </location>
</feature>
<keyword evidence="4" id="KW-1185">Reference proteome</keyword>
<evidence type="ECO:0000313" key="4">
    <source>
        <dbReference type="Proteomes" id="UP000033497"/>
    </source>
</evidence>
<feature type="transmembrane region" description="Helical" evidence="2">
    <location>
        <begin position="5"/>
        <end position="22"/>
    </location>
</feature>